<proteinExistence type="predicted"/>
<dbReference type="AlphaFoldDB" id="X1FCC5"/>
<sequence length="38" mass="4500">LEEWQKETLLLEDYPLLKLSGAPLLFVQIKLVQSQEMR</sequence>
<reference evidence="1" key="1">
    <citation type="journal article" date="2014" name="Front. Microbiol.">
        <title>High frequency of phylogenetically diverse reductive dehalogenase-homologous genes in deep subseafloor sedimentary metagenomes.</title>
        <authorList>
            <person name="Kawai M."/>
            <person name="Futagami T."/>
            <person name="Toyoda A."/>
            <person name="Takaki Y."/>
            <person name="Nishi S."/>
            <person name="Hori S."/>
            <person name="Arai W."/>
            <person name="Tsubouchi T."/>
            <person name="Morono Y."/>
            <person name="Uchiyama I."/>
            <person name="Ito T."/>
            <person name="Fujiyama A."/>
            <person name="Inagaki F."/>
            <person name="Takami H."/>
        </authorList>
    </citation>
    <scope>NUCLEOTIDE SEQUENCE</scope>
    <source>
        <strain evidence="1">Expedition CK06-06</strain>
    </source>
</reference>
<protein>
    <submittedName>
        <fullName evidence="1">Uncharacterized protein</fullName>
    </submittedName>
</protein>
<name>X1FCC5_9ZZZZ</name>
<feature type="non-terminal residue" evidence="1">
    <location>
        <position position="1"/>
    </location>
</feature>
<dbReference type="EMBL" id="BARU01003752">
    <property type="protein sequence ID" value="GAH27034.1"/>
    <property type="molecule type" value="Genomic_DNA"/>
</dbReference>
<comment type="caution">
    <text evidence="1">The sequence shown here is derived from an EMBL/GenBank/DDBJ whole genome shotgun (WGS) entry which is preliminary data.</text>
</comment>
<accession>X1FCC5</accession>
<evidence type="ECO:0000313" key="1">
    <source>
        <dbReference type="EMBL" id="GAH27034.1"/>
    </source>
</evidence>
<organism evidence="1">
    <name type="scientific">marine sediment metagenome</name>
    <dbReference type="NCBI Taxonomy" id="412755"/>
    <lineage>
        <taxon>unclassified sequences</taxon>
        <taxon>metagenomes</taxon>
        <taxon>ecological metagenomes</taxon>
    </lineage>
</organism>
<gene>
    <name evidence="1" type="ORF">S03H2_07920</name>
</gene>